<name>A0A2A9FFM4_9PSEU</name>
<dbReference type="SUPFAM" id="SSF143011">
    <property type="entry name" value="RelE-like"/>
    <property type="match status" value="1"/>
</dbReference>
<keyword evidence="2" id="KW-1185">Reference proteome</keyword>
<dbReference type="InterPro" id="IPR007711">
    <property type="entry name" value="HigB-1"/>
</dbReference>
<reference evidence="1 2" key="1">
    <citation type="submission" date="2017-10" db="EMBL/GenBank/DDBJ databases">
        <title>Sequencing the genomes of 1000 actinobacteria strains.</title>
        <authorList>
            <person name="Klenk H.-P."/>
        </authorList>
    </citation>
    <scope>NUCLEOTIDE SEQUENCE [LARGE SCALE GENOMIC DNA]</scope>
    <source>
        <strain evidence="1 2">DSM 46092</strain>
    </source>
</reference>
<dbReference type="Pfam" id="PF05015">
    <property type="entry name" value="HigB-like_toxin"/>
    <property type="match status" value="1"/>
</dbReference>
<dbReference type="EMBL" id="PDJK01000002">
    <property type="protein sequence ID" value="PFG49733.1"/>
    <property type="molecule type" value="Genomic_DNA"/>
</dbReference>
<dbReference type="Gene3D" id="3.30.2310.20">
    <property type="entry name" value="RelE-like"/>
    <property type="match status" value="1"/>
</dbReference>
<dbReference type="PANTHER" id="PTHR40266:SF2">
    <property type="entry name" value="TOXIN HIGB-1"/>
    <property type="match status" value="1"/>
</dbReference>
<dbReference type="InterPro" id="IPR035093">
    <property type="entry name" value="RelE/ParE_toxin_dom_sf"/>
</dbReference>
<dbReference type="AlphaFoldDB" id="A0A2A9FFM4"/>
<sequence>MRVEYSDEKLRRLAEDATFAPKGWGRDVVKAYRKTVQRIVAAKDERDLYALRGLRLELLRGDRAGQHSMRLNDQYRLIVTFKTNGDRIAVIIEVVDYH</sequence>
<proteinExistence type="predicted"/>
<gene>
    <name evidence="1" type="ORF">ATK36_4908</name>
</gene>
<evidence type="ECO:0000313" key="2">
    <source>
        <dbReference type="Proteomes" id="UP000243542"/>
    </source>
</evidence>
<organism evidence="1 2">
    <name type="scientific">Amycolatopsis sulphurea</name>
    <dbReference type="NCBI Taxonomy" id="76022"/>
    <lineage>
        <taxon>Bacteria</taxon>
        <taxon>Bacillati</taxon>
        <taxon>Actinomycetota</taxon>
        <taxon>Actinomycetes</taxon>
        <taxon>Pseudonocardiales</taxon>
        <taxon>Pseudonocardiaceae</taxon>
        <taxon>Amycolatopsis</taxon>
    </lineage>
</organism>
<comment type="caution">
    <text evidence="1">The sequence shown here is derived from an EMBL/GenBank/DDBJ whole genome shotgun (WGS) entry which is preliminary data.</text>
</comment>
<dbReference type="PANTHER" id="PTHR40266">
    <property type="entry name" value="TOXIN HIGB-1"/>
    <property type="match status" value="1"/>
</dbReference>
<dbReference type="Proteomes" id="UP000243542">
    <property type="component" value="Unassembled WGS sequence"/>
</dbReference>
<dbReference type="RefSeq" id="WP_098513588.1">
    <property type="nucleotide sequence ID" value="NZ_JBIAKZ010000004.1"/>
</dbReference>
<accession>A0A2A9FFM4</accession>
<evidence type="ECO:0000313" key="1">
    <source>
        <dbReference type="EMBL" id="PFG49733.1"/>
    </source>
</evidence>
<protein>
    <submittedName>
        <fullName evidence="1">Proteic killer suppression protein</fullName>
    </submittedName>
</protein>